<feature type="compositionally biased region" description="Polar residues" evidence="1">
    <location>
        <begin position="110"/>
        <end position="122"/>
    </location>
</feature>
<gene>
    <name evidence="3" type="primary">LOC113146531</name>
</gene>
<feature type="region of interest" description="Disordered" evidence="1">
    <location>
        <begin position="153"/>
        <end position="175"/>
    </location>
</feature>
<dbReference type="GeneID" id="113146531"/>
<evidence type="ECO:0000313" key="2">
    <source>
        <dbReference type="Proteomes" id="UP000515125"/>
    </source>
</evidence>
<dbReference type="Gene3D" id="2.60.120.260">
    <property type="entry name" value="Galactose-binding domain-like"/>
    <property type="match status" value="1"/>
</dbReference>
<evidence type="ECO:0000313" key="3">
    <source>
        <dbReference type="RefSeq" id="XP_026189911.1"/>
    </source>
</evidence>
<feature type="region of interest" description="Disordered" evidence="1">
    <location>
        <begin position="226"/>
        <end position="254"/>
    </location>
</feature>
<proteinExistence type="predicted"/>
<evidence type="ECO:0000256" key="1">
    <source>
        <dbReference type="SAM" id="MobiDB-lite"/>
    </source>
</evidence>
<dbReference type="AlphaFoldDB" id="A0A6P6RQ14"/>
<dbReference type="OrthoDB" id="346068at2759"/>
<feature type="compositionally biased region" description="Polar residues" evidence="1">
    <location>
        <begin position="158"/>
        <end position="175"/>
    </location>
</feature>
<name>A0A6P6RQ14_9EIME</name>
<feature type="compositionally biased region" description="Polar residues" evidence="1">
    <location>
        <begin position="81"/>
        <end position="96"/>
    </location>
</feature>
<dbReference type="RefSeq" id="XP_026189911.1">
    <property type="nucleotide sequence ID" value="XM_026334126.1"/>
</dbReference>
<accession>A0A6P6RQ14</accession>
<feature type="region of interest" description="Disordered" evidence="1">
    <location>
        <begin position="1"/>
        <end position="31"/>
    </location>
</feature>
<dbReference type="Proteomes" id="UP000515125">
    <property type="component" value="Unplaced"/>
</dbReference>
<protein>
    <submittedName>
        <fullName evidence="3">Uncharacterized protein LOC113146531</fullName>
    </submittedName>
</protein>
<feature type="region of interest" description="Disordered" evidence="1">
    <location>
        <begin position="67"/>
        <end position="129"/>
    </location>
</feature>
<organism evidence="2 3">
    <name type="scientific">Cyclospora cayetanensis</name>
    <dbReference type="NCBI Taxonomy" id="88456"/>
    <lineage>
        <taxon>Eukaryota</taxon>
        <taxon>Sar</taxon>
        <taxon>Alveolata</taxon>
        <taxon>Apicomplexa</taxon>
        <taxon>Conoidasida</taxon>
        <taxon>Coccidia</taxon>
        <taxon>Eucoccidiorida</taxon>
        <taxon>Eimeriorina</taxon>
        <taxon>Eimeriidae</taxon>
        <taxon>Cyclospora</taxon>
    </lineage>
</organism>
<sequence>MARTRRSSVSAAHELSLPESHPDSQGFTGGRLTLNKAEPRVSVSAARVDRMGLHLSLTIPFDSSVAPKAGRNTCREAPKETTFSRQNPPTDPTTWRRTAYSKGSLLHPTGNVSAHSTRQASQKAKEAQANKGLLKTNGHGRTRAGTPMRTIEAGMPANTRSTPWTNGASPSHTATASLRETPYNLRERWTAVRGTKLHEEDLVSFPCVICSTRGKRARVRQVSASSLSESALSSPAMHHDTANGRAFSSTQMPARGLGSRKYSGTMLTKQIAGLYKLLQISQTLYAKQRHCRAGCRNDTSNGSMGARRHSSESPGYFAHPIVTQCFDFWKAGTGGLGASATKVISCPLRSYPKNAFWVGLTLLVSFWRGGSGWYFWLLAAVCSALLEPFNSVVLLEHGSHLTRGQFYLTESPEVLQQCSQLGRICIEATREVCGLPVDLPLHECIYLGHDVAARDSGGFVDYAQTSGSASQGTLALAQLLQGVASFVLPQLPSALIPVPPVHGTLESEGDTLLQSYFPLYNHTNDPGRLVSSTNAAYIIPDKTGQLGIALARRSSIFAIAMETPEAVKPEGECASPEVRHFSVYIQVDDEHRSMCPSSSRDTLHAKTHAKSRGRWCEVGSFEYRCSSVRALQVFCLHTPRPSSRPASPWTTTGSGVCRGTTGWQTERVFIVLKSNWGADATRVHRLRVLARPSPP</sequence>
<keyword evidence="2" id="KW-1185">Reference proteome</keyword>
<reference evidence="3" key="1">
    <citation type="submission" date="2025-08" db="UniProtKB">
        <authorList>
            <consortium name="RefSeq"/>
        </authorList>
    </citation>
    <scope>IDENTIFICATION</scope>
</reference>